<evidence type="ECO:0000313" key="2">
    <source>
        <dbReference type="EMBL" id="KAL0319978.1"/>
    </source>
</evidence>
<protein>
    <submittedName>
        <fullName evidence="2">Uncharacterized protein</fullName>
    </submittedName>
</protein>
<organism evidence="2">
    <name type="scientific">Sesamum radiatum</name>
    <name type="common">Black benniseed</name>
    <dbReference type="NCBI Taxonomy" id="300843"/>
    <lineage>
        <taxon>Eukaryota</taxon>
        <taxon>Viridiplantae</taxon>
        <taxon>Streptophyta</taxon>
        <taxon>Embryophyta</taxon>
        <taxon>Tracheophyta</taxon>
        <taxon>Spermatophyta</taxon>
        <taxon>Magnoliopsida</taxon>
        <taxon>eudicotyledons</taxon>
        <taxon>Gunneridae</taxon>
        <taxon>Pentapetalae</taxon>
        <taxon>asterids</taxon>
        <taxon>lamiids</taxon>
        <taxon>Lamiales</taxon>
        <taxon>Pedaliaceae</taxon>
        <taxon>Sesamum</taxon>
    </lineage>
</organism>
<feature type="coiled-coil region" evidence="1">
    <location>
        <begin position="6"/>
        <end position="33"/>
    </location>
</feature>
<proteinExistence type="predicted"/>
<comment type="caution">
    <text evidence="2">The sequence shown here is derived from an EMBL/GenBank/DDBJ whole genome shotgun (WGS) entry which is preliminary data.</text>
</comment>
<accession>A0AAW2LMP4</accession>
<dbReference type="EMBL" id="JACGWJ010000024">
    <property type="protein sequence ID" value="KAL0319978.1"/>
    <property type="molecule type" value="Genomic_DNA"/>
</dbReference>
<name>A0AAW2LMP4_SESRA</name>
<sequence>MEGFEANSIMLRLRHLRENLEELDREFGRLAVNAQVTGQVQRADLNTVQTTIRSSLVASIAPWNALQESIRKASPSMMTRELREYDSKHTFRVQGSRPVVAYSSFVCTRPSSDSGEAATIELERVQTSDDSSQLSTFGEKEGEISLRPMTGTSKVNTNEIIPSSSSAWQEYQRMWKKLISRKGVNPSKTIIEIYGKYNRVWMIEGSKPEEIRE</sequence>
<dbReference type="AlphaFoldDB" id="A0AAW2LMP4"/>
<gene>
    <name evidence="2" type="ORF">Sradi_5259300</name>
</gene>
<reference evidence="2" key="2">
    <citation type="journal article" date="2024" name="Plant">
        <title>Genomic evolution and insights into agronomic trait innovations of Sesamum species.</title>
        <authorList>
            <person name="Miao H."/>
            <person name="Wang L."/>
            <person name="Qu L."/>
            <person name="Liu H."/>
            <person name="Sun Y."/>
            <person name="Le M."/>
            <person name="Wang Q."/>
            <person name="Wei S."/>
            <person name="Zheng Y."/>
            <person name="Lin W."/>
            <person name="Duan Y."/>
            <person name="Cao H."/>
            <person name="Xiong S."/>
            <person name="Wang X."/>
            <person name="Wei L."/>
            <person name="Li C."/>
            <person name="Ma Q."/>
            <person name="Ju M."/>
            <person name="Zhao R."/>
            <person name="Li G."/>
            <person name="Mu C."/>
            <person name="Tian Q."/>
            <person name="Mei H."/>
            <person name="Zhang T."/>
            <person name="Gao T."/>
            <person name="Zhang H."/>
        </authorList>
    </citation>
    <scope>NUCLEOTIDE SEQUENCE</scope>
    <source>
        <strain evidence="2">G02</strain>
    </source>
</reference>
<keyword evidence="1" id="KW-0175">Coiled coil</keyword>
<reference evidence="2" key="1">
    <citation type="submission" date="2020-06" db="EMBL/GenBank/DDBJ databases">
        <authorList>
            <person name="Li T."/>
            <person name="Hu X."/>
            <person name="Zhang T."/>
            <person name="Song X."/>
            <person name="Zhang H."/>
            <person name="Dai N."/>
            <person name="Sheng W."/>
            <person name="Hou X."/>
            <person name="Wei L."/>
        </authorList>
    </citation>
    <scope>NUCLEOTIDE SEQUENCE</scope>
    <source>
        <strain evidence="2">G02</strain>
        <tissue evidence="2">Leaf</tissue>
    </source>
</reference>
<evidence type="ECO:0000256" key="1">
    <source>
        <dbReference type="SAM" id="Coils"/>
    </source>
</evidence>